<dbReference type="RefSeq" id="WP_378614973.1">
    <property type="nucleotide sequence ID" value="NZ_JBHSAX010000019.1"/>
</dbReference>
<gene>
    <name evidence="1" type="ORF">ACFO0B_24815</name>
</gene>
<name>A0ABV8E0C0_9NOCA</name>
<evidence type="ECO:0000313" key="1">
    <source>
        <dbReference type="EMBL" id="MFC3965222.1"/>
    </source>
</evidence>
<dbReference type="EMBL" id="JBHSAX010000019">
    <property type="protein sequence ID" value="MFC3965222.1"/>
    <property type="molecule type" value="Genomic_DNA"/>
</dbReference>
<accession>A0ABV8E0C0</accession>
<protein>
    <submittedName>
        <fullName evidence="1">Uncharacterized protein</fullName>
    </submittedName>
</protein>
<comment type="caution">
    <text evidence="1">The sequence shown here is derived from an EMBL/GenBank/DDBJ whole genome shotgun (WGS) entry which is preliminary data.</text>
</comment>
<sequence length="265" mass="28934">MANSGVIERLLPLAVARATAPSGLRVTERQLYYELCRLLAPAHRLRGGPGFTVRVPLRYSTFREALGDLPGLLTIPPPERAEPGRHTPEPDLFDYGLPRLLICHSHGIAHTLRANGVPVESACPVLSAAELPAHPGVARMLASVEGTAYVLHEVSTAGFAFAARVRELAALPDEVSVVPLGLRPRQARALHLFHLPGPPTEPPPGPDDRERRWLARGHTVELEAVRPAALLRTVHRLVRGVRSPRTPLLELRRTRDSGFLTWPAA</sequence>
<reference evidence="2" key="1">
    <citation type="journal article" date="2019" name="Int. J. Syst. Evol. Microbiol.">
        <title>The Global Catalogue of Microorganisms (GCM) 10K type strain sequencing project: providing services to taxonomists for standard genome sequencing and annotation.</title>
        <authorList>
            <consortium name="The Broad Institute Genomics Platform"/>
            <consortium name="The Broad Institute Genome Sequencing Center for Infectious Disease"/>
            <person name="Wu L."/>
            <person name="Ma J."/>
        </authorList>
    </citation>
    <scope>NUCLEOTIDE SEQUENCE [LARGE SCALE GENOMIC DNA]</scope>
    <source>
        <strain evidence="2">CGMCC 4.7330</strain>
    </source>
</reference>
<evidence type="ECO:0000313" key="2">
    <source>
        <dbReference type="Proteomes" id="UP001595696"/>
    </source>
</evidence>
<keyword evidence="2" id="KW-1185">Reference proteome</keyword>
<dbReference type="Proteomes" id="UP001595696">
    <property type="component" value="Unassembled WGS sequence"/>
</dbReference>
<organism evidence="1 2">
    <name type="scientific">Nocardia jiangsuensis</name>
    <dbReference type="NCBI Taxonomy" id="1691563"/>
    <lineage>
        <taxon>Bacteria</taxon>
        <taxon>Bacillati</taxon>
        <taxon>Actinomycetota</taxon>
        <taxon>Actinomycetes</taxon>
        <taxon>Mycobacteriales</taxon>
        <taxon>Nocardiaceae</taxon>
        <taxon>Nocardia</taxon>
    </lineage>
</organism>
<proteinExistence type="predicted"/>